<dbReference type="SUPFAM" id="SSF53474">
    <property type="entry name" value="alpha/beta-Hydrolases"/>
    <property type="match status" value="1"/>
</dbReference>
<reference evidence="2 3" key="1">
    <citation type="submission" date="2012-12" db="EMBL/GenBank/DDBJ databases">
        <title>Novel taxa of Listeriaceae from agricultural environments in the United States.</title>
        <authorList>
            <person name="den Bakker H.C."/>
            <person name="Allred A."/>
            <person name="Warchocki S."/>
            <person name="Wright E.M."/>
            <person name="Burrell A."/>
            <person name="Nightingale K.K."/>
            <person name="Kephart D."/>
            <person name="Wiedmann M."/>
        </authorList>
    </citation>
    <scope>NUCLEOTIDE SEQUENCE [LARGE SCALE GENOMIC DNA]</scope>
    <source>
        <strain evidence="2 3">FSL F6-1183</strain>
    </source>
</reference>
<dbReference type="InterPro" id="IPR029058">
    <property type="entry name" value="AB_hydrolase_fold"/>
</dbReference>
<gene>
    <name evidence="2" type="ORF">LMUR_05175</name>
</gene>
<dbReference type="PANTHER" id="PTHR37946">
    <property type="entry name" value="SLL1969 PROTEIN"/>
    <property type="match status" value="1"/>
</dbReference>
<feature type="signal peptide" evidence="1">
    <location>
        <begin position="1"/>
        <end position="25"/>
    </location>
</feature>
<proteinExistence type="predicted"/>
<feature type="chain" id="PRO_5032659107" description="Alpha/beta hydrolase" evidence="1">
    <location>
        <begin position="26"/>
        <end position="305"/>
    </location>
</feature>
<evidence type="ECO:0000256" key="1">
    <source>
        <dbReference type="SAM" id="SignalP"/>
    </source>
</evidence>
<evidence type="ECO:0000313" key="2">
    <source>
        <dbReference type="EMBL" id="EUJ29002.1"/>
    </source>
</evidence>
<organism evidence="2 3">
    <name type="scientific">Listeria grayi FSL F6-1183</name>
    <dbReference type="NCBI Taxonomy" id="1265827"/>
    <lineage>
        <taxon>Bacteria</taxon>
        <taxon>Bacillati</taxon>
        <taxon>Bacillota</taxon>
        <taxon>Bacilli</taxon>
        <taxon>Bacillales</taxon>
        <taxon>Listeriaceae</taxon>
        <taxon>Listeria</taxon>
    </lineage>
</organism>
<dbReference type="Proteomes" id="UP000019251">
    <property type="component" value="Unassembled WGS sequence"/>
</dbReference>
<dbReference type="RefSeq" id="WP_149023433.1">
    <property type="nucleotide sequence ID" value="NZ_AODG01000006.1"/>
</dbReference>
<sequence length="305" mass="34048">MKKGAARCSLLVAMLVLLTASVSSSAIYYKAKTTSSKKKTIIPTVFMHGYKGTFNSFGHMLNRLGYDYQDNNAAMRILVLTSGKLKVSGTLLPGDKGNSAIQVLFQDNRASLAKQTDWLHKVMHYLRVKHNVENVNVVGHSMGGLALLSYLEDTPAKSKRYPKIHKFVAIASPFEGIDKADYFKLQKDPAAHDLKKGSDALQALVKNKDKIPTDIKMLAIAGKQGKTDSDGLVRVDSVFFVKNIFPRINYQQRLVKGNNITHSGLHENLYVDRYTSQFLWNLPDGFHQNNKNSFQNGLKKKKISS</sequence>
<comment type="caution">
    <text evidence="2">The sequence shown here is derived from an EMBL/GenBank/DDBJ whole genome shotgun (WGS) entry which is preliminary data.</text>
</comment>
<dbReference type="InterPro" id="IPR010315">
    <property type="entry name" value="DUF915_hydro-like"/>
</dbReference>
<name>A0A829RA96_LISGR</name>
<evidence type="ECO:0008006" key="4">
    <source>
        <dbReference type="Google" id="ProtNLM"/>
    </source>
</evidence>
<dbReference type="Gene3D" id="3.40.50.1820">
    <property type="entry name" value="alpha/beta hydrolase"/>
    <property type="match status" value="1"/>
</dbReference>
<dbReference type="Pfam" id="PF06028">
    <property type="entry name" value="DUF915"/>
    <property type="match status" value="1"/>
</dbReference>
<keyword evidence="1" id="KW-0732">Signal</keyword>
<dbReference type="EMBL" id="AODG01000006">
    <property type="protein sequence ID" value="EUJ29002.1"/>
    <property type="molecule type" value="Genomic_DNA"/>
</dbReference>
<dbReference type="AlphaFoldDB" id="A0A829RA96"/>
<accession>A0A829RA96</accession>
<dbReference type="PANTHER" id="PTHR37946:SF1">
    <property type="entry name" value="SLL1969 PROTEIN"/>
    <property type="match status" value="1"/>
</dbReference>
<evidence type="ECO:0000313" key="3">
    <source>
        <dbReference type="Proteomes" id="UP000019251"/>
    </source>
</evidence>
<protein>
    <recommendedName>
        <fullName evidence="4">Alpha/beta hydrolase</fullName>
    </recommendedName>
</protein>